<comment type="caution">
    <text evidence="1">The sequence shown here is derived from an EMBL/GenBank/DDBJ whole genome shotgun (WGS) entry which is preliminary data.</text>
</comment>
<sequence>MNKYMYFFVLCLIAIYWFFSNVFVASGDSENTAYLDKANFEDIKPISDKALILQEIALLFGDKYESLDTDNYAEHEVLGDIPITIKSIVIVGDVSKVKFEADLKGNIETQTLEIGDNFRDYKLIAIDKRFIRFSKDNNDYTVKVFKPETLTFTLDN</sequence>
<dbReference type="Proteomes" id="UP001521137">
    <property type="component" value="Unassembled WGS sequence"/>
</dbReference>
<dbReference type="RefSeq" id="WP_235312221.1">
    <property type="nucleotide sequence ID" value="NZ_JAKGAS010000004.1"/>
</dbReference>
<protein>
    <submittedName>
        <fullName evidence="1">Uncharacterized protein</fullName>
    </submittedName>
</protein>
<keyword evidence="2" id="KW-1185">Reference proteome</keyword>
<proteinExistence type="predicted"/>
<dbReference type="EMBL" id="JAKGAS010000004">
    <property type="protein sequence ID" value="MCF2948436.1"/>
    <property type="molecule type" value="Genomic_DNA"/>
</dbReference>
<accession>A0ABS9D694</accession>
<gene>
    <name evidence="1" type="ORF">L0668_09985</name>
</gene>
<evidence type="ECO:0000313" key="1">
    <source>
        <dbReference type="EMBL" id="MCF2948436.1"/>
    </source>
</evidence>
<reference evidence="1 2" key="1">
    <citation type="submission" date="2022-01" db="EMBL/GenBank/DDBJ databases">
        <title>Paraglaciecola sp. G1-23.</title>
        <authorList>
            <person name="Jin M.S."/>
            <person name="Han D.M."/>
            <person name="Kim H.M."/>
            <person name="Jeon C.O."/>
        </authorList>
    </citation>
    <scope>NUCLEOTIDE SEQUENCE [LARGE SCALE GENOMIC DNA]</scope>
    <source>
        <strain evidence="1 2">G1-23</strain>
    </source>
</reference>
<name>A0ABS9D694_9ALTE</name>
<organism evidence="1 2">
    <name type="scientific">Paraglaciecola algarum</name>
    <dbReference type="NCBI Taxonomy" id="3050085"/>
    <lineage>
        <taxon>Bacteria</taxon>
        <taxon>Pseudomonadati</taxon>
        <taxon>Pseudomonadota</taxon>
        <taxon>Gammaproteobacteria</taxon>
        <taxon>Alteromonadales</taxon>
        <taxon>Alteromonadaceae</taxon>
        <taxon>Paraglaciecola</taxon>
    </lineage>
</organism>
<evidence type="ECO:0000313" key="2">
    <source>
        <dbReference type="Proteomes" id="UP001521137"/>
    </source>
</evidence>